<dbReference type="EMBL" id="AKHW03005461">
    <property type="protein sequence ID" value="KYO26728.1"/>
    <property type="molecule type" value="Genomic_DNA"/>
</dbReference>
<sequence length="72" mass="8079">MQRICEYLFSGGISARGQQKSSITEQQRSKELFLQWGWELKRIISPTNLASQPGAPSSSRCCCHLNPTPGWP</sequence>
<gene>
    <name evidence="1" type="ORF">Y1Q_0019195</name>
</gene>
<keyword evidence="2" id="KW-1185">Reference proteome</keyword>
<evidence type="ECO:0000313" key="1">
    <source>
        <dbReference type="EMBL" id="KYO26728.1"/>
    </source>
</evidence>
<organism evidence="1 2">
    <name type="scientific">Alligator mississippiensis</name>
    <name type="common">American alligator</name>
    <dbReference type="NCBI Taxonomy" id="8496"/>
    <lineage>
        <taxon>Eukaryota</taxon>
        <taxon>Metazoa</taxon>
        <taxon>Chordata</taxon>
        <taxon>Craniata</taxon>
        <taxon>Vertebrata</taxon>
        <taxon>Euteleostomi</taxon>
        <taxon>Archelosauria</taxon>
        <taxon>Archosauria</taxon>
        <taxon>Crocodylia</taxon>
        <taxon>Alligatoridae</taxon>
        <taxon>Alligatorinae</taxon>
        <taxon>Alligator</taxon>
    </lineage>
</organism>
<reference evidence="1 2" key="1">
    <citation type="journal article" date="2012" name="Genome Biol.">
        <title>Sequencing three crocodilian genomes to illuminate the evolution of archosaurs and amniotes.</title>
        <authorList>
            <person name="St John J.A."/>
            <person name="Braun E.L."/>
            <person name="Isberg S.R."/>
            <person name="Miles L.G."/>
            <person name="Chong A.Y."/>
            <person name="Gongora J."/>
            <person name="Dalzell P."/>
            <person name="Moran C."/>
            <person name="Bed'hom B."/>
            <person name="Abzhanov A."/>
            <person name="Burgess S.C."/>
            <person name="Cooksey A.M."/>
            <person name="Castoe T.A."/>
            <person name="Crawford N.G."/>
            <person name="Densmore L.D."/>
            <person name="Drew J.C."/>
            <person name="Edwards S.V."/>
            <person name="Faircloth B.C."/>
            <person name="Fujita M.K."/>
            <person name="Greenwold M.J."/>
            <person name="Hoffmann F.G."/>
            <person name="Howard J.M."/>
            <person name="Iguchi T."/>
            <person name="Janes D.E."/>
            <person name="Khan S.Y."/>
            <person name="Kohno S."/>
            <person name="de Koning A.J."/>
            <person name="Lance S.L."/>
            <person name="McCarthy F.M."/>
            <person name="McCormack J.E."/>
            <person name="Merchant M.E."/>
            <person name="Peterson D.G."/>
            <person name="Pollock D.D."/>
            <person name="Pourmand N."/>
            <person name="Raney B.J."/>
            <person name="Roessler K.A."/>
            <person name="Sanford J.R."/>
            <person name="Sawyer R.H."/>
            <person name="Schmidt C.J."/>
            <person name="Triplett E.W."/>
            <person name="Tuberville T.D."/>
            <person name="Venegas-Anaya M."/>
            <person name="Howard J.T."/>
            <person name="Jarvis E.D."/>
            <person name="Guillette L.J.Jr."/>
            <person name="Glenn T.C."/>
            <person name="Green R.E."/>
            <person name="Ray D.A."/>
        </authorList>
    </citation>
    <scope>NUCLEOTIDE SEQUENCE [LARGE SCALE GENOMIC DNA]</scope>
    <source>
        <strain evidence="1">KSC_2009_1</strain>
    </source>
</reference>
<accession>A0A151MQB6</accession>
<comment type="caution">
    <text evidence="1">The sequence shown here is derived from an EMBL/GenBank/DDBJ whole genome shotgun (WGS) entry which is preliminary data.</text>
</comment>
<protein>
    <submittedName>
        <fullName evidence="1">Uncharacterized protein</fullName>
    </submittedName>
</protein>
<dbReference type="Proteomes" id="UP000050525">
    <property type="component" value="Unassembled WGS sequence"/>
</dbReference>
<name>A0A151MQB6_ALLMI</name>
<proteinExistence type="predicted"/>
<dbReference type="AlphaFoldDB" id="A0A151MQB6"/>
<evidence type="ECO:0000313" key="2">
    <source>
        <dbReference type="Proteomes" id="UP000050525"/>
    </source>
</evidence>